<dbReference type="AlphaFoldDB" id="A0AAN0YLL5"/>
<dbReference type="KEGG" id="ptl:AOT13_03945"/>
<protein>
    <submittedName>
        <fullName evidence="1">Uncharacterized protein</fullName>
    </submittedName>
</protein>
<reference evidence="2" key="1">
    <citation type="journal article" date="2016" name="Genome Announc.">
        <title>Complete Genome Sequence of Geobacillus thermoglucosidasius NCIMB 11955, the Progenitor of a Bioethanol Production Strain.</title>
        <authorList>
            <person name="Sheng L."/>
            <person name="Zhang Y."/>
            <person name="Minton N.P."/>
        </authorList>
    </citation>
    <scope>NUCLEOTIDE SEQUENCE [LARGE SCALE GENOMIC DNA]</scope>
    <source>
        <strain evidence="2">NCIMB 11955</strain>
    </source>
</reference>
<evidence type="ECO:0000313" key="1">
    <source>
        <dbReference type="EMBL" id="ANZ29333.1"/>
    </source>
</evidence>
<dbReference type="Proteomes" id="UP000093052">
    <property type="component" value="Chromosome"/>
</dbReference>
<organism evidence="1 2">
    <name type="scientific">Parageobacillus thermoglucosidasius</name>
    <name type="common">Geobacillus thermoglucosidasius</name>
    <dbReference type="NCBI Taxonomy" id="1426"/>
    <lineage>
        <taxon>Bacteria</taxon>
        <taxon>Bacillati</taxon>
        <taxon>Bacillota</taxon>
        <taxon>Bacilli</taxon>
        <taxon>Bacillales</taxon>
        <taxon>Anoxybacillaceae</taxon>
        <taxon>Parageobacillus</taxon>
    </lineage>
</organism>
<evidence type="ECO:0000313" key="2">
    <source>
        <dbReference type="Proteomes" id="UP000093052"/>
    </source>
</evidence>
<dbReference type="RefSeq" id="WP_042384259.1">
    <property type="nucleotide sequence ID" value="NZ_BHZK01000001.1"/>
</dbReference>
<gene>
    <name evidence="1" type="ORF">BCV53_03960</name>
</gene>
<sequence length="88" mass="9968">MQDHAFSFLREKNDTEGPIIWLQLYIPADIFISLYSKIRNQSTRHDKSLLAVLPFLSFAAVRAIPRALDSGLVSGMPSRIFSLAENLF</sequence>
<dbReference type="EMBL" id="CP016622">
    <property type="protein sequence ID" value="ANZ29333.1"/>
    <property type="molecule type" value="Genomic_DNA"/>
</dbReference>
<keyword evidence="2" id="KW-1185">Reference proteome</keyword>
<name>A0AAN0YLL5_PARTM</name>
<proteinExistence type="predicted"/>
<accession>A0AAN0YLL5</accession>